<evidence type="ECO:0000313" key="1">
    <source>
        <dbReference type="EMBL" id="KAL0639364.1"/>
    </source>
</evidence>
<protein>
    <submittedName>
        <fullName evidence="1">Uncharacterized protein</fullName>
    </submittedName>
</protein>
<reference evidence="1 2" key="1">
    <citation type="submission" date="2024-02" db="EMBL/GenBank/DDBJ databases">
        <title>Discinaceae phylogenomics.</title>
        <authorList>
            <person name="Dirks A.C."/>
            <person name="James T.Y."/>
        </authorList>
    </citation>
    <scope>NUCLEOTIDE SEQUENCE [LARGE SCALE GENOMIC DNA]</scope>
    <source>
        <strain evidence="1 2">ACD0624</strain>
    </source>
</reference>
<dbReference type="EMBL" id="JBBBZM010000012">
    <property type="protein sequence ID" value="KAL0639364.1"/>
    <property type="molecule type" value="Genomic_DNA"/>
</dbReference>
<comment type="caution">
    <text evidence="1">The sequence shown here is derived from an EMBL/GenBank/DDBJ whole genome shotgun (WGS) entry which is preliminary data.</text>
</comment>
<proteinExistence type="predicted"/>
<gene>
    <name evidence="1" type="ORF">Q9L58_001591</name>
</gene>
<keyword evidence="2" id="KW-1185">Reference proteome</keyword>
<dbReference type="Proteomes" id="UP001447188">
    <property type="component" value="Unassembled WGS sequence"/>
</dbReference>
<evidence type="ECO:0000313" key="2">
    <source>
        <dbReference type="Proteomes" id="UP001447188"/>
    </source>
</evidence>
<organism evidence="1 2">
    <name type="scientific">Discina gigas</name>
    <dbReference type="NCBI Taxonomy" id="1032678"/>
    <lineage>
        <taxon>Eukaryota</taxon>
        <taxon>Fungi</taxon>
        <taxon>Dikarya</taxon>
        <taxon>Ascomycota</taxon>
        <taxon>Pezizomycotina</taxon>
        <taxon>Pezizomycetes</taxon>
        <taxon>Pezizales</taxon>
        <taxon>Discinaceae</taxon>
        <taxon>Discina</taxon>
    </lineage>
</organism>
<dbReference type="InterPro" id="IPR024645">
    <property type="entry name" value="Mitochondr_Som1"/>
</dbReference>
<sequence>MGMPIHVFPASQLPQHLETDVSTGRRRKVPIGDLSKCPLVEILQWDCQVEGEQIRCWPIERLFRKCKDVTVEVTAVEAGR</sequence>
<dbReference type="Pfam" id="PF11093">
    <property type="entry name" value="Mitochondr_Som1"/>
    <property type="match status" value="1"/>
</dbReference>
<name>A0ABR3GTV5_9PEZI</name>
<accession>A0ABR3GTV5</accession>